<dbReference type="Proteomes" id="UP000593567">
    <property type="component" value="Unassembled WGS sequence"/>
</dbReference>
<dbReference type="AlphaFoldDB" id="A0A7J7JDZ9"/>
<reference evidence="1" key="1">
    <citation type="submission" date="2020-06" db="EMBL/GenBank/DDBJ databases">
        <title>Draft genome of Bugula neritina, a colonial animal packing powerful symbionts and potential medicines.</title>
        <authorList>
            <person name="Rayko M."/>
        </authorList>
    </citation>
    <scope>NUCLEOTIDE SEQUENCE [LARGE SCALE GENOMIC DNA]</scope>
    <source>
        <strain evidence="1">Kwan_BN1</strain>
    </source>
</reference>
<proteinExistence type="predicted"/>
<sequence>MASSIQRLENLTDFTDQSMHRTNMLDNVHPDEVDDKGARTSHLDKNYVEIPDAEPKRGAYGKVLKMMRMEDLQVVAVKEIELNLKTDYADTRAVINRRTQSVKHDTEAVFDFLMACQEAVLQSSEEMHHPNIVRCYESWVRPPYDDPEWETHMDPESLIDFIEDDKQITSQMKRCLTTAKGMLFPVFITNK</sequence>
<keyword evidence="2" id="KW-1185">Reference proteome</keyword>
<organism evidence="1 2">
    <name type="scientific">Bugula neritina</name>
    <name type="common">Brown bryozoan</name>
    <name type="synonym">Sertularia neritina</name>
    <dbReference type="NCBI Taxonomy" id="10212"/>
    <lineage>
        <taxon>Eukaryota</taxon>
        <taxon>Metazoa</taxon>
        <taxon>Spiralia</taxon>
        <taxon>Lophotrochozoa</taxon>
        <taxon>Bryozoa</taxon>
        <taxon>Gymnolaemata</taxon>
        <taxon>Cheilostomatida</taxon>
        <taxon>Flustrina</taxon>
        <taxon>Buguloidea</taxon>
        <taxon>Bugulidae</taxon>
        <taxon>Bugula</taxon>
    </lineage>
</organism>
<gene>
    <name evidence="1" type="ORF">EB796_017171</name>
</gene>
<name>A0A7J7JDZ9_BUGNE</name>
<evidence type="ECO:0000313" key="1">
    <source>
        <dbReference type="EMBL" id="KAF6024519.1"/>
    </source>
</evidence>
<dbReference type="InterPro" id="IPR011009">
    <property type="entry name" value="Kinase-like_dom_sf"/>
</dbReference>
<dbReference type="Gene3D" id="3.30.200.20">
    <property type="entry name" value="Phosphorylase Kinase, domain 1"/>
    <property type="match status" value="1"/>
</dbReference>
<protein>
    <submittedName>
        <fullName evidence="1">Uncharacterized protein</fullName>
    </submittedName>
</protein>
<accession>A0A7J7JDZ9</accession>
<comment type="caution">
    <text evidence="1">The sequence shown here is derived from an EMBL/GenBank/DDBJ whole genome shotgun (WGS) entry which is preliminary data.</text>
</comment>
<dbReference type="SUPFAM" id="SSF56112">
    <property type="entry name" value="Protein kinase-like (PK-like)"/>
    <property type="match status" value="1"/>
</dbReference>
<evidence type="ECO:0000313" key="2">
    <source>
        <dbReference type="Proteomes" id="UP000593567"/>
    </source>
</evidence>
<dbReference type="EMBL" id="VXIV02002563">
    <property type="protein sequence ID" value="KAF6024519.1"/>
    <property type="molecule type" value="Genomic_DNA"/>
</dbReference>